<dbReference type="OrthoDB" id="3180199at2"/>
<comment type="caution">
    <text evidence="3">The sequence shown here is derived from an EMBL/GenBank/DDBJ whole genome shotgun (WGS) entry which is preliminary data.</text>
</comment>
<organism evidence="3 4">
    <name type="scientific">Bifidobacterium aemilianum</name>
    <dbReference type="NCBI Taxonomy" id="2493120"/>
    <lineage>
        <taxon>Bacteria</taxon>
        <taxon>Bacillati</taxon>
        <taxon>Actinomycetota</taxon>
        <taxon>Actinomycetes</taxon>
        <taxon>Bifidobacteriales</taxon>
        <taxon>Bifidobacteriaceae</taxon>
        <taxon>Bifidobacterium</taxon>
    </lineage>
</organism>
<gene>
    <name evidence="3" type="ORF">CRD60_07680</name>
</gene>
<protein>
    <submittedName>
        <fullName evidence="3">Uncharacterized protein</fullName>
    </submittedName>
</protein>
<accession>A0A366K7H0</accession>
<evidence type="ECO:0000313" key="3">
    <source>
        <dbReference type="EMBL" id="RBP97257.1"/>
    </source>
</evidence>
<dbReference type="InterPro" id="IPR013378">
    <property type="entry name" value="InlB-like_B-rpt"/>
</dbReference>
<dbReference type="Pfam" id="PF09479">
    <property type="entry name" value="Flg_new"/>
    <property type="match status" value="3"/>
</dbReference>
<evidence type="ECO:0000256" key="1">
    <source>
        <dbReference type="ARBA" id="ARBA00004196"/>
    </source>
</evidence>
<keyword evidence="2" id="KW-1133">Transmembrane helix</keyword>
<evidence type="ECO:0000256" key="2">
    <source>
        <dbReference type="SAM" id="Phobius"/>
    </source>
</evidence>
<feature type="transmembrane region" description="Helical" evidence="2">
    <location>
        <begin position="206"/>
        <end position="230"/>
    </location>
</feature>
<sequence length="241" mass="26291">RLPTPGVWTGHTFQGWHTDTTLTQPWRTGPVTSNTTLHAKWAIARTVTVHANYPGANPATWTLHVGDGDNALGALSTITIPIRTGWRFDDWYTDPAATTRYTGQAITADTDLYMGWKQATYLVSLDPNGGTWPDGTTYAKYQWATHGDPATMPDPPTKPGQLLTGWTDTATGADFDPTTTPITDWTSLKAKWAPAITQLPLTGGPLGAWTLPTLGTLLPLTTLAAIWHSLRKKQGEHNLRH</sequence>
<keyword evidence="2" id="KW-0472">Membrane</keyword>
<proteinExistence type="predicted"/>
<dbReference type="AlphaFoldDB" id="A0A366K7H0"/>
<name>A0A366K7H0_9BIFI</name>
<comment type="subcellular location">
    <subcellularLocation>
        <location evidence="1">Cell envelope</location>
    </subcellularLocation>
</comment>
<dbReference type="Proteomes" id="UP000252530">
    <property type="component" value="Unassembled WGS sequence"/>
</dbReference>
<feature type="non-terminal residue" evidence="3">
    <location>
        <position position="1"/>
    </location>
</feature>
<reference evidence="3 4" key="1">
    <citation type="submission" date="2017-10" db="EMBL/GenBank/DDBJ databases">
        <title>Bifidobacterium xylocopum sp. nov. and Bifidobacterium aemilianum sp. nov., from the carpenter bee (Xylocopa violacea) digestive tract.</title>
        <authorList>
            <person name="Alberoni D."/>
            <person name="Baffoni L."/>
            <person name="Di Gioia D."/>
            <person name="Gaggia F."/>
            <person name="Biavati B."/>
        </authorList>
    </citation>
    <scope>NUCLEOTIDE SEQUENCE [LARGE SCALE GENOMIC DNA]</scope>
    <source>
        <strain evidence="3 4">XV10</strain>
    </source>
</reference>
<dbReference type="EMBL" id="PDCG01000011">
    <property type="protein sequence ID" value="RBP97257.1"/>
    <property type="molecule type" value="Genomic_DNA"/>
</dbReference>
<dbReference type="Gene3D" id="2.60.40.4270">
    <property type="entry name" value="Listeria-Bacteroides repeat domain"/>
    <property type="match status" value="3"/>
</dbReference>
<evidence type="ECO:0000313" key="4">
    <source>
        <dbReference type="Proteomes" id="UP000252530"/>
    </source>
</evidence>
<keyword evidence="2" id="KW-0812">Transmembrane</keyword>
<dbReference type="RefSeq" id="WP_145961907.1">
    <property type="nucleotide sequence ID" value="NZ_PDCG01000011.1"/>
</dbReference>
<dbReference type="GO" id="GO:0030313">
    <property type="term" value="C:cell envelope"/>
    <property type="evidence" value="ECO:0007669"/>
    <property type="project" value="UniProtKB-SubCell"/>
</dbReference>
<dbReference type="InterPro" id="IPR042229">
    <property type="entry name" value="Listeria/Bacterioides_rpt_sf"/>
</dbReference>
<keyword evidence="4" id="KW-1185">Reference proteome</keyword>